<dbReference type="KEGG" id="vg:15011092"/>
<proteinExistence type="predicted"/>
<evidence type="ECO:0000313" key="2">
    <source>
        <dbReference type="Proteomes" id="UP000201252"/>
    </source>
</evidence>
<keyword evidence="2" id="KW-1185">Reference proteome</keyword>
<organism evidence="1 2">
    <name type="scientific">Synechococcus phage S-SKS1</name>
    <dbReference type="NCBI Taxonomy" id="754042"/>
    <lineage>
        <taxon>Viruses</taxon>
        <taxon>Duplodnaviria</taxon>
        <taxon>Heunggongvirae</taxon>
        <taxon>Uroviricota</taxon>
        <taxon>Caudoviricetes</taxon>
        <taxon>Llyrvirus</taxon>
        <taxon>Llyrvirus SSKS1</taxon>
    </lineage>
</organism>
<dbReference type="OrthoDB" id="26136at10239"/>
<accession>M4R1R6</accession>
<name>M4R1R6_9CAUD</name>
<dbReference type="Proteomes" id="UP000201252">
    <property type="component" value="Segment"/>
</dbReference>
<dbReference type="EMBL" id="HQ633071">
    <property type="protein sequence ID" value="AGH31687.1"/>
    <property type="molecule type" value="Genomic_DNA"/>
</dbReference>
<reference evidence="1 2" key="1">
    <citation type="submission" date="2010-10" db="EMBL/GenBank/DDBJ databases">
        <title>The Genome Sequence of Synechococcus phage S-SKS1.</title>
        <authorList>
            <consortium name="The Broad Institute Genome Sequencing Platform"/>
            <person name="Henn M.R."/>
            <person name="Clokie M."/>
            <person name="Levin J."/>
            <person name="Malboeuf C."/>
            <person name="Casali M."/>
            <person name="Russ C."/>
            <person name="Lennon N."/>
            <person name="Chapman S.B."/>
            <person name="Erlich R."/>
            <person name="Young S.K."/>
            <person name="Yandava C."/>
            <person name="Zeng Q."/>
            <person name="Alvarado L."/>
            <person name="Anderson S."/>
            <person name="Berlin A."/>
            <person name="Chen Z."/>
            <person name="Freedman E."/>
            <person name="Gellesch M."/>
            <person name="Goldberg J."/>
            <person name="Green L."/>
            <person name="Griggs A."/>
            <person name="Gujja S."/>
            <person name="Heilman E.R."/>
            <person name="Heiman D."/>
            <person name="Hollinger A."/>
            <person name="Howarth C."/>
            <person name="Larson L."/>
            <person name="Mehta T."/>
            <person name="Pearson M."/>
            <person name="Roberts A."/>
            <person name="Ryan E."/>
            <person name="Saif S."/>
            <person name="Shea T."/>
            <person name="Shenoy N."/>
            <person name="Sisk P."/>
            <person name="Stolte C."/>
            <person name="Sykes S."/>
            <person name="White J."/>
            <person name="Haas B."/>
            <person name="Nusbaum C."/>
            <person name="Birren B."/>
        </authorList>
    </citation>
    <scope>NUCLEOTIDE SEQUENCE [LARGE SCALE GENOMIC DNA]</scope>
</reference>
<protein>
    <submittedName>
        <fullName evidence="1">Uncharacterized protein</fullName>
    </submittedName>
</protein>
<sequence>MPQFSKAYNIEGQMIIRDNETGKTALSLMEDPNFKSAMEGLYDFVGEMDADLDMAYDWIVEQVEGCNSFVHDIWAWDCFYEVYGKVALEHIM</sequence>
<dbReference type="RefSeq" id="YP_007674539.1">
    <property type="nucleotide sequence ID" value="NC_020851.1"/>
</dbReference>
<dbReference type="GeneID" id="15011092"/>
<gene>
    <name evidence="1" type="ORF">SWZG_00181</name>
</gene>
<evidence type="ECO:0000313" key="1">
    <source>
        <dbReference type="EMBL" id="AGH31687.1"/>
    </source>
</evidence>